<evidence type="ECO:0000313" key="2">
    <source>
        <dbReference type="Proteomes" id="UP000027222"/>
    </source>
</evidence>
<evidence type="ECO:0000313" key="1">
    <source>
        <dbReference type="EMBL" id="KDR65093.1"/>
    </source>
</evidence>
<sequence>MDDREFRKLWRSTDAQEVEEYTVVRDQESLCVGVGQSYLFRHPEMKGDPATWTLDQYWKGLIREIRVVPGTKADRPEVLVAVSWFYSKDDIVQRIKEEGMDLEGDPRFEFLRYMAAQEICSSLDNVVNNIESIEYEVDVSILRPKDTLGKPIVEYFSTAAHLYGCSKQGCRKMWNPDEEEQRLCRFCDGWYHVSCLEAVTGTTQKDMTYILKEATKQSCKNAPAILHDFAHQPKAQGGTRHFVAGNSRIVNMCGELLTEDGRTEFMELNNITVEDENWWGALEDYFGLLHEDRGNVNQEQILVENQLVYKCPMCVNNSEVRVVEQSERSEDCGIADELGAKD</sequence>
<dbReference type="HOGENOM" id="CLU_811450_0_0_1"/>
<accession>A0A067SEA4</accession>
<dbReference type="SUPFAM" id="SSF57903">
    <property type="entry name" value="FYVE/PHD zinc finger"/>
    <property type="match status" value="1"/>
</dbReference>
<dbReference type="OrthoDB" id="2670640at2759"/>
<dbReference type="InterPro" id="IPR011011">
    <property type="entry name" value="Znf_FYVE_PHD"/>
</dbReference>
<keyword evidence="2" id="KW-1185">Reference proteome</keyword>
<dbReference type="EMBL" id="KL142528">
    <property type="protein sequence ID" value="KDR65093.1"/>
    <property type="molecule type" value="Genomic_DNA"/>
</dbReference>
<evidence type="ECO:0008006" key="3">
    <source>
        <dbReference type="Google" id="ProtNLM"/>
    </source>
</evidence>
<organism evidence="1 2">
    <name type="scientific">Galerina marginata (strain CBS 339.88)</name>
    <dbReference type="NCBI Taxonomy" id="685588"/>
    <lineage>
        <taxon>Eukaryota</taxon>
        <taxon>Fungi</taxon>
        <taxon>Dikarya</taxon>
        <taxon>Basidiomycota</taxon>
        <taxon>Agaricomycotina</taxon>
        <taxon>Agaricomycetes</taxon>
        <taxon>Agaricomycetidae</taxon>
        <taxon>Agaricales</taxon>
        <taxon>Agaricineae</taxon>
        <taxon>Strophariaceae</taxon>
        <taxon>Galerina</taxon>
    </lineage>
</organism>
<gene>
    <name evidence="1" type="ORF">GALMADRAFT_148996</name>
</gene>
<protein>
    <recommendedName>
        <fullName evidence="3">BAH domain-containing protein</fullName>
    </recommendedName>
</protein>
<proteinExistence type="predicted"/>
<reference evidence="2" key="1">
    <citation type="journal article" date="2014" name="Proc. Natl. Acad. Sci. U.S.A.">
        <title>Extensive sampling of basidiomycete genomes demonstrates inadequacy of the white-rot/brown-rot paradigm for wood decay fungi.</title>
        <authorList>
            <person name="Riley R."/>
            <person name="Salamov A.A."/>
            <person name="Brown D.W."/>
            <person name="Nagy L.G."/>
            <person name="Floudas D."/>
            <person name="Held B.W."/>
            <person name="Levasseur A."/>
            <person name="Lombard V."/>
            <person name="Morin E."/>
            <person name="Otillar R."/>
            <person name="Lindquist E.A."/>
            <person name="Sun H."/>
            <person name="LaButti K.M."/>
            <person name="Schmutz J."/>
            <person name="Jabbour D."/>
            <person name="Luo H."/>
            <person name="Baker S.E."/>
            <person name="Pisabarro A.G."/>
            <person name="Walton J.D."/>
            <person name="Blanchette R.A."/>
            <person name="Henrissat B."/>
            <person name="Martin F."/>
            <person name="Cullen D."/>
            <person name="Hibbett D.S."/>
            <person name="Grigoriev I.V."/>
        </authorList>
    </citation>
    <scope>NUCLEOTIDE SEQUENCE [LARGE SCALE GENOMIC DNA]</scope>
    <source>
        <strain evidence="2">CBS 339.88</strain>
    </source>
</reference>
<dbReference type="Proteomes" id="UP000027222">
    <property type="component" value="Unassembled WGS sequence"/>
</dbReference>
<name>A0A067SEA4_GALM3</name>
<dbReference type="AlphaFoldDB" id="A0A067SEA4"/>